<organism evidence="2 3">
    <name type="scientific">Xenorhabdus doucetiae</name>
    <dbReference type="NCBI Taxonomy" id="351671"/>
    <lineage>
        <taxon>Bacteria</taxon>
        <taxon>Pseudomonadati</taxon>
        <taxon>Pseudomonadota</taxon>
        <taxon>Gammaproteobacteria</taxon>
        <taxon>Enterobacterales</taxon>
        <taxon>Morganellaceae</taxon>
        <taxon>Xenorhabdus</taxon>
    </lineage>
</organism>
<dbReference type="Proteomes" id="UP000032721">
    <property type="component" value="Chromosome"/>
</dbReference>
<keyword evidence="1" id="KW-0472">Membrane</keyword>
<evidence type="ECO:0000313" key="2">
    <source>
        <dbReference type="EMBL" id="CDG18755.1"/>
    </source>
</evidence>
<dbReference type="AlphaFoldDB" id="A0A068QY80"/>
<name>A0A068QY80_9GAMM</name>
<dbReference type="EMBL" id="FO704550">
    <property type="protein sequence ID" value="CDG18755.1"/>
    <property type="molecule type" value="Genomic_DNA"/>
</dbReference>
<keyword evidence="1" id="KW-1133">Transmembrane helix</keyword>
<sequence>MREQFLHKDEIAKGNGAKEKIIASIILINNVIYSLCEGIVNIRDINN</sequence>
<gene>
    <name evidence="2" type="ORF">XDD1_3056</name>
</gene>
<evidence type="ECO:0000313" key="3">
    <source>
        <dbReference type="Proteomes" id="UP000032721"/>
    </source>
</evidence>
<accession>A0A068QY80</accession>
<dbReference type="KEGG" id="xdo:XDD1_3056"/>
<evidence type="ECO:0000256" key="1">
    <source>
        <dbReference type="SAM" id="Phobius"/>
    </source>
</evidence>
<proteinExistence type="predicted"/>
<protein>
    <submittedName>
        <fullName evidence="2">Uncharacterized protein</fullName>
    </submittedName>
</protein>
<dbReference type="HOGENOM" id="CLU_3174908_0_0_6"/>
<reference evidence="2 3" key="1">
    <citation type="submission" date="2013-07" db="EMBL/GenBank/DDBJ databases">
        <authorList>
            <person name="Genoscope - CEA"/>
        </authorList>
    </citation>
    <scope>NUCLEOTIDE SEQUENCE [LARGE SCALE GENOMIC DNA]</scope>
    <source>
        <strain evidence="3">FRM16 / DSM 17909</strain>
    </source>
</reference>
<feature type="transmembrane region" description="Helical" evidence="1">
    <location>
        <begin position="21"/>
        <end position="42"/>
    </location>
</feature>
<keyword evidence="1" id="KW-0812">Transmembrane</keyword>